<reference evidence="3 4" key="1">
    <citation type="journal article" date="2024" name="Nat. Commun.">
        <title>Phylogenomics reveals the evolutionary origins of lichenization in chlorophyte algae.</title>
        <authorList>
            <person name="Puginier C."/>
            <person name="Libourel C."/>
            <person name="Otte J."/>
            <person name="Skaloud P."/>
            <person name="Haon M."/>
            <person name="Grisel S."/>
            <person name="Petersen M."/>
            <person name="Berrin J.G."/>
            <person name="Delaux P.M."/>
            <person name="Dal Grande F."/>
            <person name="Keller J."/>
        </authorList>
    </citation>
    <scope>NUCLEOTIDE SEQUENCE [LARGE SCALE GENOMIC DNA]</scope>
    <source>
        <strain evidence="3 4">SAG 2036</strain>
    </source>
</reference>
<feature type="transmembrane region" description="Helical" evidence="2">
    <location>
        <begin position="262"/>
        <end position="285"/>
    </location>
</feature>
<keyword evidence="2" id="KW-1133">Transmembrane helix</keyword>
<feature type="region of interest" description="Disordered" evidence="1">
    <location>
        <begin position="1"/>
        <end position="68"/>
    </location>
</feature>
<protein>
    <submittedName>
        <fullName evidence="3">Uncharacterized protein</fullName>
    </submittedName>
</protein>
<keyword evidence="2" id="KW-0472">Membrane</keyword>
<organism evidence="3 4">
    <name type="scientific">Symbiochloris irregularis</name>
    <dbReference type="NCBI Taxonomy" id="706552"/>
    <lineage>
        <taxon>Eukaryota</taxon>
        <taxon>Viridiplantae</taxon>
        <taxon>Chlorophyta</taxon>
        <taxon>core chlorophytes</taxon>
        <taxon>Trebouxiophyceae</taxon>
        <taxon>Trebouxiales</taxon>
        <taxon>Trebouxiaceae</taxon>
        <taxon>Symbiochloris</taxon>
    </lineage>
</organism>
<proteinExistence type="predicted"/>
<accession>A0AAW1P8V5</accession>
<evidence type="ECO:0000256" key="2">
    <source>
        <dbReference type="SAM" id="Phobius"/>
    </source>
</evidence>
<dbReference type="EMBL" id="JALJOQ010000045">
    <property type="protein sequence ID" value="KAK9805087.1"/>
    <property type="molecule type" value="Genomic_DNA"/>
</dbReference>
<evidence type="ECO:0000256" key="1">
    <source>
        <dbReference type="SAM" id="MobiDB-lite"/>
    </source>
</evidence>
<feature type="region of interest" description="Disordered" evidence="1">
    <location>
        <begin position="90"/>
        <end position="109"/>
    </location>
</feature>
<name>A0AAW1P8V5_9CHLO</name>
<evidence type="ECO:0000313" key="3">
    <source>
        <dbReference type="EMBL" id="KAK9805087.1"/>
    </source>
</evidence>
<keyword evidence="2" id="KW-0812">Transmembrane</keyword>
<dbReference type="AlphaFoldDB" id="A0AAW1P8V5"/>
<evidence type="ECO:0000313" key="4">
    <source>
        <dbReference type="Proteomes" id="UP001465755"/>
    </source>
</evidence>
<comment type="caution">
    <text evidence="3">The sequence shown here is derived from an EMBL/GenBank/DDBJ whole genome shotgun (WGS) entry which is preliminary data.</text>
</comment>
<feature type="compositionally biased region" description="Pro residues" evidence="1">
    <location>
        <begin position="235"/>
        <end position="246"/>
    </location>
</feature>
<dbReference type="Proteomes" id="UP001465755">
    <property type="component" value="Unassembled WGS sequence"/>
</dbReference>
<keyword evidence="4" id="KW-1185">Reference proteome</keyword>
<gene>
    <name evidence="3" type="ORF">WJX73_004269</name>
</gene>
<sequence>MLRKIHTPPGTERPPPKRAADGAWDCLRLSKGGGHPRLPVPSYSRDVHTPSPPASRSRLPRSSNAKPSTMSTVLNGVLLCSLILAPGATTTPSSFSPPPPNAPGNTINASALTPDETILTVTLGVVLDVPAGQPVPQATLNAFQTSFSKILALPSSAITVYEIDPPTGRKLLQTNRKLGININTAGQSTVTVASAANSVATAVSGGTLATDLQSQGVTTTITGINFQAASASSISPPPASTPPPPLGTGSSESSSRLSGGDIAGIVIGTVAGVAIIGGVIAFVILHQRGKVRRARGAAV</sequence>
<feature type="region of interest" description="Disordered" evidence="1">
    <location>
        <begin position="230"/>
        <end position="255"/>
    </location>
</feature>
<feature type="compositionally biased region" description="Low complexity" evidence="1">
    <location>
        <begin position="54"/>
        <end position="63"/>
    </location>
</feature>